<keyword evidence="7" id="KW-1185">Reference proteome</keyword>
<dbReference type="InterPro" id="IPR002110">
    <property type="entry name" value="Ankyrin_rpt"/>
</dbReference>
<dbReference type="SMART" id="SM00248">
    <property type="entry name" value="ANK"/>
    <property type="match status" value="3"/>
</dbReference>
<feature type="compositionally biased region" description="Low complexity" evidence="5">
    <location>
        <begin position="11"/>
        <end position="22"/>
    </location>
</feature>
<dbReference type="PRINTS" id="PR01415">
    <property type="entry name" value="ANKYRIN"/>
</dbReference>
<dbReference type="Proteomes" id="UP000193986">
    <property type="component" value="Unassembled WGS sequence"/>
</dbReference>
<dbReference type="InterPro" id="IPR036770">
    <property type="entry name" value="Ankyrin_rpt-contain_sf"/>
</dbReference>
<dbReference type="GO" id="GO:0019706">
    <property type="term" value="F:protein-cysteine S-palmitoyltransferase activity"/>
    <property type="evidence" value="ECO:0007669"/>
    <property type="project" value="UniProtKB-EC"/>
</dbReference>
<evidence type="ECO:0000256" key="5">
    <source>
        <dbReference type="SAM" id="MobiDB-lite"/>
    </source>
</evidence>
<keyword evidence="3 4" id="KW-0040">ANK repeat</keyword>
<dbReference type="Gene3D" id="1.25.40.20">
    <property type="entry name" value="Ankyrin repeat-containing domain"/>
    <property type="match status" value="1"/>
</dbReference>
<dbReference type="AlphaFoldDB" id="A0A1Y2ANL5"/>
<protein>
    <recommendedName>
        <fullName evidence="1">protein S-acyltransferase</fullName>
        <ecNumber evidence="1">2.3.1.225</ecNumber>
    </recommendedName>
</protein>
<evidence type="ECO:0000256" key="1">
    <source>
        <dbReference type="ARBA" id="ARBA00012210"/>
    </source>
</evidence>
<feature type="repeat" description="ANK" evidence="4">
    <location>
        <begin position="137"/>
        <end position="169"/>
    </location>
</feature>
<evidence type="ECO:0000313" key="6">
    <source>
        <dbReference type="EMBL" id="ORY23545.1"/>
    </source>
</evidence>
<evidence type="ECO:0000313" key="7">
    <source>
        <dbReference type="Proteomes" id="UP000193986"/>
    </source>
</evidence>
<dbReference type="EMBL" id="MCFC01000078">
    <property type="protein sequence ID" value="ORY23545.1"/>
    <property type="molecule type" value="Genomic_DNA"/>
</dbReference>
<feature type="region of interest" description="Disordered" evidence="5">
    <location>
        <begin position="1"/>
        <end position="30"/>
    </location>
</feature>
<dbReference type="SUPFAM" id="SSF48403">
    <property type="entry name" value="Ankyrin repeat"/>
    <property type="match status" value="1"/>
</dbReference>
<gene>
    <name evidence="6" type="ORF">BCR39DRAFT_347800</name>
</gene>
<evidence type="ECO:0000256" key="2">
    <source>
        <dbReference type="ARBA" id="ARBA00022737"/>
    </source>
</evidence>
<dbReference type="PANTHER" id="PTHR24161:SF85">
    <property type="entry name" value="PALMITOYLTRANSFERASE HIP14"/>
    <property type="match status" value="1"/>
</dbReference>
<dbReference type="STRING" id="71784.A0A1Y2ANL5"/>
<dbReference type="OrthoDB" id="6781668at2759"/>
<dbReference type="EC" id="2.3.1.225" evidence="1"/>
<organism evidence="6 7">
    <name type="scientific">Naematelia encephala</name>
    <dbReference type="NCBI Taxonomy" id="71784"/>
    <lineage>
        <taxon>Eukaryota</taxon>
        <taxon>Fungi</taxon>
        <taxon>Dikarya</taxon>
        <taxon>Basidiomycota</taxon>
        <taxon>Agaricomycotina</taxon>
        <taxon>Tremellomycetes</taxon>
        <taxon>Tremellales</taxon>
        <taxon>Naemateliaceae</taxon>
        <taxon>Naematelia</taxon>
    </lineage>
</organism>
<keyword evidence="2" id="KW-0677">Repeat</keyword>
<name>A0A1Y2ANL5_9TREE</name>
<feature type="compositionally biased region" description="Basic and acidic residues" evidence="5">
    <location>
        <begin position="42"/>
        <end position="53"/>
    </location>
</feature>
<dbReference type="Pfam" id="PF12796">
    <property type="entry name" value="Ank_2"/>
    <property type="match status" value="1"/>
</dbReference>
<dbReference type="PROSITE" id="PS50088">
    <property type="entry name" value="ANK_REPEAT"/>
    <property type="match status" value="2"/>
</dbReference>
<comment type="caution">
    <text evidence="6">The sequence shown here is derived from an EMBL/GenBank/DDBJ whole genome shotgun (WGS) entry which is preliminary data.</text>
</comment>
<dbReference type="InParanoid" id="A0A1Y2ANL5"/>
<proteinExistence type="predicted"/>
<evidence type="ECO:0000256" key="4">
    <source>
        <dbReference type="PROSITE-ProRule" id="PRU00023"/>
    </source>
</evidence>
<dbReference type="PROSITE" id="PS50297">
    <property type="entry name" value="ANK_REP_REGION"/>
    <property type="match status" value="2"/>
</dbReference>
<dbReference type="PANTHER" id="PTHR24161">
    <property type="entry name" value="ANK_REP_REGION DOMAIN-CONTAINING PROTEIN-RELATED"/>
    <property type="match status" value="1"/>
</dbReference>
<reference evidence="6 7" key="1">
    <citation type="submission" date="2016-07" db="EMBL/GenBank/DDBJ databases">
        <title>Pervasive Adenine N6-methylation of Active Genes in Fungi.</title>
        <authorList>
            <consortium name="DOE Joint Genome Institute"/>
            <person name="Mondo S.J."/>
            <person name="Dannebaum R.O."/>
            <person name="Kuo R.C."/>
            <person name="Labutti K."/>
            <person name="Haridas S."/>
            <person name="Kuo A."/>
            <person name="Salamov A."/>
            <person name="Ahrendt S.R."/>
            <person name="Lipzen A."/>
            <person name="Sullivan W."/>
            <person name="Andreopoulos W.B."/>
            <person name="Clum A."/>
            <person name="Lindquist E."/>
            <person name="Daum C."/>
            <person name="Ramamoorthy G.K."/>
            <person name="Gryganskyi A."/>
            <person name="Culley D."/>
            <person name="Magnuson J.K."/>
            <person name="James T.Y."/>
            <person name="O'Malley M.A."/>
            <person name="Stajich J.E."/>
            <person name="Spatafora J.W."/>
            <person name="Visel A."/>
            <person name="Grigoriev I.V."/>
        </authorList>
    </citation>
    <scope>NUCLEOTIDE SEQUENCE [LARGE SCALE GENOMIC DNA]</scope>
    <source>
        <strain evidence="6 7">68-887.2</strain>
    </source>
</reference>
<evidence type="ECO:0000256" key="3">
    <source>
        <dbReference type="ARBA" id="ARBA00023043"/>
    </source>
</evidence>
<sequence>MASTPLPEAMTTTSTPDTPSPSLDSKGLRGLGISSPVIIENDPLRRSSVERPSAEVGQETILDAPPPPDPLNLHIIAQRGDIPTLVSLLDADPTLDISARDDQGITPLHWASINAHIGMCRFLLDHGADVDAVGGELRATPLQWAARNGHLYVVHLLLSRGADPNVVDAQGFNTLHLITHSSAVMPLLYMVSLPTRAENYVMYAK</sequence>
<feature type="repeat" description="ANK" evidence="4">
    <location>
        <begin position="103"/>
        <end position="135"/>
    </location>
</feature>
<feature type="region of interest" description="Disordered" evidence="5">
    <location>
        <begin position="42"/>
        <end position="67"/>
    </location>
</feature>
<accession>A0A1Y2ANL5</accession>